<keyword evidence="8" id="KW-0547">Nucleotide-binding</keyword>
<comment type="caution">
    <text evidence="8">The sequence shown here is derived from an EMBL/GenBank/DDBJ whole genome shotgun (WGS) entry which is preliminary data.</text>
</comment>
<accession>A0ABX1VFJ7</accession>
<dbReference type="Pfam" id="PF14520">
    <property type="entry name" value="HHH_5"/>
    <property type="match status" value="1"/>
</dbReference>
<dbReference type="InterPro" id="IPR003583">
    <property type="entry name" value="Hlx-hairpin-Hlx_DNA-bd_motif"/>
</dbReference>
<dbReference type="CDD" id="cd14332">
    <property type="entry name" value="UBA_RuvA_C"/>
    <property type="match status" value="1"/>
</dbReference>
<sequence length="207" mass="23103">MITKITGRLTELSETAAYLECGYVEHEVYVPDFVRRQLGPKRGEEVTLRTIEFIEGNPQKGRLTPRLIGFLTPVEREFFELVCSVDGVGVKKALRAMVRPVREVAAAIEEQDVKEITTLPGIGAAMAERIVAKLRRKMTRFALMPERDLPDGESPKTDVERETVEALVALGHSQVEARKKVEAAREAGAKGRTVETLLTEIYRLGRA</sequence>
<keyword evidence="8" id="KW-0347">Helicase</keyword>
<comment type="domain">
    <text evidence="6">Has three domains with a flexible linker between the domains II and III and assumes an 'L' shape. Domain III is highly mobile and contacts RuvB.</text>
</comment>
<dbReference type="SMART" id="SM00278">
    <property type="entry name" value="HhH1"/>
    <property type="match status" value="2"/>
</dbReference>
<evidence type="ECO:0000256" key="3">
    <source>
        <dbReference type="ARBA" id="ARBA00023125"/>
    </source>
</evidence>
<dbReference type="EMBL" id="WTPX01000104">
    <property type="protein sequence ID" value="NNJ26875.1"/>
    <property type="molecule type" value="Genomic_DNA"/>
</dbReference>
<keyword evidence="3 6" id="KW-0238">DNA-binding</keyword>
<dbReference type="Pfam" id="PF01330">
    <property type="entry name" value="RuvA_N"/>
    <property type="match status" value="1"/>
</dbReference>
<keyword evidence="8" id="KW-0378">Hydrolase</keyword>
<evidence type="ECO:0000256" key="6">
    <source>
        <dbReference type="HAMAP-Rule" id="MF_00031"/>
    </source>
</evidence>
<keyword evidence="2 6" id="KW-0227">DNA damage</keyword>
<feature type="domain" description="Helix-hairpin-helix DNA-binding motif class 1" evidence="7">
    <location>
        <begin position="114"/>
        <end position="133"/>
    </location>
</feature>
<dbReference type="HAMAP" id="MF_00031">
    <property type="entry name" value="DNA_HJ_migration_RuvA"/>
    <property type="match status" value="1"/>
</dbReference>
<dbReference type="NCBIfam" id="TIGR00084">
    <property type="entry name" value="ruvA"/>
    <property type="match status" value="1"/>
</dbReference>
<dbReference type="InterPro" id="IPR011114">
    <property type="entry name" value="RuvA_C"/>
</dbReference>
<comment type="subcellular location">
    <subcellularLocation>
        <location evidence="6">Cytoplasm</location>
    </subcellularLocation>
</comment>
<dbReference type="GO" id="GO:0003678">
    <property type="term" value="F:DNA helicase activity"/>
    <property type="evidence" value="ECO:0007669"/>
    <property type="project" value="UniProtKB-EC"/>
</dbReference>
<dbReference type="RefSeq" id="WP_171188338.1">
    <property type="nucleotide sequence ID" value="NZ_WTPX01000104.1"/>
</dbReference>
<comment type="function">
    <text evidence="6">The RuvA-RuvB-RuvC complex processes Holliday junction (HJ) DNA during genetic recombination and DNA repair, while the RuvA-RuvB complex plays an important role in the rescue of blocked DNA replication forks via replication fork reversal (RFR). RuvA specifically binds to HJ cruciform DNA, conferring on it an open structure. The RuvB hexamer acts as an ATP-dependent pump, pulling dsDNA into and through the RuvAB complex. HJ branch migration allows RuvC to scan DNA until it finds its consensus sequence, where it cleaves and resolves the cruciform DNA.</text>
</comment>
<dbReference type="InterPro" id="IPR010994">
    <property type="entry name" value="RuvA_2-like"/>
</dbReference>
<name>A0ABX1VFJ7_9PLAN</name>
<dbReference type="Gene3D" id="2.40.50.140">
    <property type="entry name" value="Nucleic acid-binding proteins"/>
    <property type="match status" value="1"/>
</dbReference>
<keyword evidence="4 6" id="KW-0233">DNA recombination</keyword>
<comment type="subunit">
    <text evidence="6">Homotetramer. Forms an RuvA(8)-RuvB(12)-Holliday junction (HJ) complex. HJ DNA is sandwiched between 2 RuvA tetramers; dsDNA enters through RuvA and exits via RuvB. An RuvB hexamer assembles on each DNA strand where it exits the tetramer. Each RuvB hexamer is contacted by two RuvA subunits (via domain III) on 2 adjacent RuvB subunits; this complex drives branch migration. In the full resolvosome a probable DNA-RuvA(4)-RuvB(12)-RuvC(2) complex forms which resolves the HJ.</text>
</comment>
<dbReference type="Gene3D" id="1.10.150.20">
    <property type="entry name" value="5' to 3' exonuclease, C-terminal subdomain"/>
    <property type="match status" value="1"/>
</dbReference>
<feature type="domain" description="Helix-hairpin-helix DNA-binding motif class 1" evidence="7">
    <location>
        <begin position="80"/>
        <end position="99"/>
    </location>
</feature>
<dbReference type="Proteomes" id="UP000609651">
    <property type="component" value="Unassembled WGS sequence"/>
</dbReference>
<dbReference type="InterPro" id="IPR000085">
    <property type="entry name" value="RuvA"/>
</dbReference>
<gene>
    <name evidence="6 8" type="primary">ruvA</name>
    <name evidence="8" type="ORF">LzC2_29700</name>
</gene>
<dbReference type="Gene3D" id="1.10.8.10">
    <property type="entry name" value="DNA helicase RuvA subunit, C-terminal domain"/>
    <property type="match status" value="1"/>
</dbReference>
<evidence type="ECO:0000256" key="1">
    <source>
        <dbReference type="ARBA" id="ARBA00022490"/>
    </source>
</evidence>
<keyword evidence="5 6" id="KW-0234">DNA repair</keyword>
<comment type="caution">
    <text evidence="6">Lacks conserved residue(s) required for the propagation of feature annotation.</text>
</comment>
<keyword evidence="9" id="KW-1185">Reference proteome</keyword>
<evidence type="ECO:0000256" key="4">
    <source>
        <dbReference type="ARBA" id="ARBA00023172"/>
    </source>
</evidence>
<dbReference type="InterPro" id="IPR012340">
    <property type="entry name" value="NA-bd_OB-fold"/>
</dbReference>
<evidence type="ECO:0000256" key="5">
    <source>
        <dbReference type="ARBA" id="ARBA00023204"/>
    </source>
</evidence>
<dbReference type="SUPFAM" id="SSF47781">
    <property type="entry name" value="RuvA domain 2-like"/>
    <property type="match status" value="1"/>
</dbReference>
<reference evidence="8 9" key="1">
    <citation type="journal article" date="2020" name="Syst. Appl. Microbiol.">
        <title>Alienimonas chondri sp. nov., a novel planctomycete isolated from the biofilm of the red alga Chondrus crispus.</title>
        <authorList>
            <person name="Vitorino I."/>
            <person name="Albuquerque L."/>
            <person name="Wiegand S."/>
            <person name="Kallscheuer N."/>
            <person name="da Costa M.S."/>
            <person name="Lobo-da-Cunha A."/>
            <person name="Jogler C."/>
            <person name="Lage O.M."/>
        </authorList>
    </citation>
    <scope>NUCLEOTIDE SEQUENCE [LARGE SCALE GENOMIC DNA]</scope>
    <source>
        <strain evidence="8 9">LzC2</strain>
    </source>
</reference>
<proteinExistence type="inferred from homology"/>
<dbReference type="GO" id="GO:0016787">
    <property type="term" value="F:hydrolase activity"/>
    <property type="evidence" value="ECO:0007669"/>
    <property type="project" value="UniProtKB-KW"/>
</dbReference>
<evidence type="ECO:0000259" key="7">
    <source>
        <dbReference type="SMART" id="SM00278"/>
    </source>
</evidence>
<evidence type="ECO:0000313" key="9">
    <source>
        <dbReference type="Proteomes" id="UP000609651"/>
    </source>
</evidence>
<keyword evidence="8" id="KW-0067">ATP-binding</keyword>
<evidence type="ECO:0000313" key="8">
    <source>
        <dbReference type="EMBL" id="NNJ26875.1"/>
    </source>
</evidence>
<organism evidence="8 9">
    <name type="scientific">Alienimonas chondri</name>
    <dbReference type="NCBI Taxonomy" id="2681879"/>
    <lineage>
        <taxon>Bacteria</taxon>
        <taxon>Pseudomonadati</taxon>
        <taxon>Planctomycetota</taxon>
        <taxon>Planctomycetia</taxon>
        <taxon>Planctomycetales</taxon>
        <taxon>Planctomycetaceae</taxon>
        <taxon>Alienimonas</taxon>
    </lineage>
</organism>
<protein>
    <recommendedName>
        <fullName evidence="6">Holliday junction branch migration complex subunit RuvA</fullName>
    </recommendedName>
</protein>
<keyword evidence="1 6" id="KW-0963">Cytoplasm</keyword>
<evidence type="ECO:0000256" key="2">
    <source>
        <dbReference type="ARBA" id="ARBA00022763"/>
    </source>
</evidence>
<dbReference type="InterPro" id="IPR013849">
    <property type="entry name" value="DNA_helicase_Holl-junc_RuvA_I"/>
</dbReference>
<feature type="region of interest" description="Domain III" evidence="6">
    <location>
        <begin position="161"/>
        <end position="207"/>
    </location>
</feature>
<comment type="similarity">
    <text evidence="6">Belongs to the RuvA family.</text>
</comment>